<comment type="caution">
    <text evidence="1">The sequence shown here is derived from an EMBL/GenBank/DDBJ whole genome shotgun (WGS) entry which is preliminary data.</text>
</comment>
<reference evidence="1 2" key="1">
    <citation type="submission" date="2015-09" db="EMBL/GenBank/DDBJ databases">
        <title>Identification and resolution of microdiversity through metagenomic sequencing of parallel consortia.</title>
        <authorList>
            <person name="Nelson W.C."/>
            <person name="Romine M.F."/>
            <person name="Lindemann S.R."/>
        </authorList>
    </citation>
    <scope>NUCLEOTIDE SEQUENCE [LARGE SCALE GENOMIC DNA]</scope>
    <source>
        <strain evidence="1">HL-49</strain>
    </source>
</reference>
<accession>A0A0P7XNY5</accession>
<organism evidence="1 2">
    <name type="scientific">Algoriphagus marincola HL-49</name>
    <dbReference type="NCBI Taxonomy" id="1305737"/>
    <lineage>
        <taxon>Bacteria</taxon>
        <taxon>Pseudomonadati</taxon>
        <taxon>Bacteroidota</taxon>
        <taxon>Cytophagia</taxon>
        <taxon>Cytophagales</taxon>
        <taxon>Cyclobacteriaceae</taxon>
        <taxon>Algoriphagus</taxon>
    </lineage>
</organism>
<name>A0A0P7XNY5_9BACT</name>
<dbReference type="AlphaFoldDB" id="A0A0P7XNY5"/>
<proteinExistence type="predicted"/>
<evidence type="ECO:0000313" key="2">
    <source>
        <dbReference type="Proteomes" id="UP000050421"/>
    </source>
</evidence>
<dbReference type="OrthoDB" id="982589at2"/>
<sequence length="73" mass="8765">MDTLSLKLDLIQWLTELDDKNTLLKLYALKKEKEGFVSSSHKKLLDERIKFFEENPEELLDWEIEKERIKEGL</sequence>
<dbReference type="Proteomes" id="UP000050421">
    <property type="component" value="Unassembled WGS sequence"/>
</dbReference>
<protein>
    <submittedName>
        <fullName evidence="1">Toxin-antitoxin system antidote component</fullName>
    </submittedName>
</protein>
<gene>
    <name evidence="1" type="ORF">HLUCCX10_05475</name>
</gene>
<dbReference type="PATRIC" id="fig|1305737.6.peg.1757"/>
<evidence type="ECO:0000313" key="1">
    <source>
        <dbReference type="EMBL" id="KPQ18621.1"/>
    </source>
</evidence>
<dbReference type="STRING" id="1305737.GCA_000526355_00039"/>
<dbReference type="EMBL" id="LJXT01000024">
    <property type="protein sequence ID" value="KPQ18621.1"/>
    <property type="molecule type" value="Genomic_DNA"/>
</dbReference>